<accession>S2JND6</accession>
<organism evidence="5 6">
    <name type="scientific">Mucor circinelloides f. circinelloides (strain 1006PhL)</name>
    <name type="common">Mucormycosis agent</name>
    <name type="synonym">Calyptromyces circinelloides</name>
    <dbReference type="NCBI Taxonomy" id="1220926"/>
    <lineage>
        <taxon>Eukaryota</taxon>
        <taxon>Fungi</taxon>
        <taxon>Fungi incertae sedis</taxon>
        <taxon>Mucoromycota</taxon>
        <taxon>Mucoromycotina</taxon>
        <taxon>Mucoromycetes</taxon>
        <taxon>Mucorales</taxon>
        <taxon>Mucorineae</taxon>
        <taxon>Mucoraceae</taxon>
        <taxon>Mucor</taxon>
    </lineage>
</organism>
<evidence type="ECO:0000259" key="4">
    <source>
        <dbReference type="Pfam" id="PF03330"/>
    </source>
</evidence>
<protein>
    <recommendedName>
        <fullName evidence="4">RlpA-like protein double-psi beta-barrel domain-containing protein</fullName>
    </recommendedName>
</protein>
<dbReference type="InterPro" id="IPR036908">
    <property type="entry name" value="RlpA-like_sf"/>
</dbReference>
<dbReference type="InterPro" id="IPR009009">
    <property type="entry name" value="RlpA-like_DPBB"/>
</dbReference>
<evidence type="ECO:0000313" key="5">
    <source>
        <dbReference type="EMBL" id="EPB91459.1"/>
    </source>
</evidence>
<evidence type="ECO:0000256" key="2">
    <source>
        <dbReference type="SAM" id="MobiDB-lite"/>
    </source>
</evidence>
<feature type="signal peptide" evidence="3">
    <location>
        <begin position="1"/>
        <end position="20"/>
    </location>
</feature>
<keyword evidence="6" id="KW-1185">Reference proteome</keyword>
<evidence type="ECO:0000313" key="6">
    <source>
        <dbReference type="Proteomes" id="UP000014254"/>
    </source>
</evidence>
<dbReference type="CDD" id="cd22191">
    <property type="entry name" value="DPBB_RlpA_EXP_N-like"/>
    <property type="match status" value="1"/>
</dbReference>
<evidence type="ECO:0000256" key="1">
    <source>
        <dbReference type="ARBA" id="ARBA00022729"/>
    </source>
</evidence>
<feature type="chain" id="PRO_5004509313" description="RlpA-like protein double-psi beta-barrel domain-containing protein" evidence="3">
    <location>
        <begin position="21"/>
        <end position="251"/>
    </location>
</feature>
<dbReference type="InParanoid" id="S2JND6"/>
<dbReference type="Gene3D" id="2.40.40.10">
    <property type="entry name" value="RlpA-like domain"/>
    <property type="match status" value="1"/>
</dbReference>
<dbReference type="InterPro" id="IPR051477">
    <property type="entry name" value="Expansin_CellWall"/>
</dbReference>
<dbReference type="eggNOG" id="ENOG502S6X4">
    <property type="taxonomic scope" value="Eukaryota"/>
</dbReference>
<evidence type="ECO:0000256" key="3">
    <source>
        <dbReference type="SAM" id="SignalP"/>
    </source>
</evidence>
<dbReference type="PANTHER" id="PTHR31836">
    <property type="match status" value="1"/>
</dbReference>
<proteinExistence type="predicted"/>
<keyword evidence="1 3" id="KW-0732">Signal</keyword>
<feature type="domain" description="RlpA-like protein double-psi beta-barrel" evidence="4">
    <location>
        <begin position="199"/>
        <end position="247"/>
    </location>
</feature>
<name>S2JND6_MUCC1</name>
<dbReference type="Pfam" id="PF03330">
    <property type="entry name" value="DPBB_1"/>
    <property type="match status" value="1"/>
</dbReference>
<feature type="region of interest" description="Disordered" evidence="2">
    <location>
        <begin position="100"/>
        <end position="148"/>
    </location>
</feature>
<dbReference type="AlphaFoldDB" id="S2JND6"/>
<reference evidence="6" key="1">
    <citation type="submission" date="2013-05" db="EMBL/GenBank/DDBJ databases">
        <title>The Genome sequence of Mucor circinelloides f. circinelloides 1006PhL.</title>
        <authorList>
            <consortium name="The Broad Institute Genomics Platform"/>
            <person name="Cuomo C."/>
            <person name="Earl A."/>
            <person name="Findley K."/>
            <person name="Lee S.C."/>
            <person name="Walker B."/>
            <person name="Young S."/>
            <person name="Zeng Q."/>
            <person name="Gargeya S."/>
            <person name="Fitzgerald M."/>
            <person name="Haas B."/>
            <person name="Abouelleil A."/>
            <person name="Allen A.W."/>
            <person name="Alvarado L."/>
            <person name="Arachchi H.M."/>
            <person name="Berlin A.M."/>
            <person name="Chapman S.B."/>
            <person name="Gainer-Dewar J."/>
            <person name="Goldberg J."/>
            <person name="Griggs A."/>
            <person name="Gujja S."/>
            <person name="Hansen M."/>
            <person name="Howarth C."/>
            <person name="Imamovic A."/>
            <person name="Ireland A."/>
            <person name="Larimer J."/>
            <person name="McCowan C."/>
            <person name="Murphy C."/>
            <person name="Pearson M."/>
            <person name="Poon T.W."/>
            <person name="Priest M."/>
            <person name="Roberts A."/>
            <person name="Saif S."/>
            <person name="Shea T."/>
            <person name="Sisk P."/>
            <person name="Sykes S."/>
            <person name="Wortman J."/>
            <person name="Nusbaum C."/>
            <person name="Birren B."/>
        </authorList>
    </citation>
    <scope>NUCLEOTIDE SEQUENCE [LARGE SCALE GENOMIC DNA]</scope>
    <source>
        <strain evidence="6">1006PhL</strain>
    </source>
</reference>
<dbReference type="SUPFAM" id="SSF50685">
    <property type="entry name" value="Barwin-like endoglucanases"/>
    <property type="match status" value="1"/>
</dbReference>
<dbReference type="EMBL" id="KE123909">
    <property type="protein sequence ID" value="EPB91459.1"/>
    <property type="molecule type" value="Genomic_DNA"/>
</dbReference>
<dbReference type="VEuPathDB" id="FungiDB:HMPREF1544_01782"/>
<sequence>MRLSLLCLAAVCLHGATVIAAPISDNVVSEDKSAVRDIHMPKDTSYVDFSGIGFLQKRTEEDIKSKRNKNVTTIVKYMTKHKKLKTTLTLAVNGRPHKNVFTTTLKHKNRKHGKTSTIKARKSKKKHSYKRKRQSDKHKQKDSSTSKGYLNAGKGTFFAPNRGSCGWKNTKNDLIVAVNAKDMANKKHKSDENPNCGRMVEIVNASGDKVKAQVADTCPECSKGDLDLSPAAFIKLAPFKQGIVKIRWRYL</sequence>
<dbReference type="Proteomes" id="UP000014254">
    <property type="component" value="Unassembled WGS sequence"/>
</dbReference>
<gene>
    <name evidence="5" type="ORF">HMPREF1544_01782</name>
</gene>
<feature type="compositionally biased region" description="Basic residues" evidence="2">
    <location>
        <begin position="105"/>
        <end position="136"/>
    </location>
</feature>
<dbReference type="PANTHER" id="PTHR31836:SF21">
    <property type="entry name" value="EXPANSIN-LIKE PROTEIN 7"/>
    <property type="match status" value="1"/>
</dbReference>
<dbReference type="STRING" id="1220926.S2JND6"/>
<dbReference type="OrthoDB" id="406505at2759"/>